<dbReference type="EMBL" id="KL584846">
    <property type="protein sequence ID" value="KEQ59864.1"/>
    <property type="molecule type" value="Genomic_DNA"/>
</dbReference>
<organism evidence="8 9">
    <name type="scientific">Aureobasidium melanogenum (strain CBS 110374)</name>
    <name type="common">Aureobasidium pullulans var. melanogenum</name>
    <dbReference type="NCBI Taxonomy" id="1043003"/>
    <lineage>
        <taxon>Eukaryota</taxon>
        <taxon>Fungi</taxon>
        <taxon>Dikarya</taxon>
        <taxon>Ascomycota</taxon>
        <taxon>Pezizomycotina</taxon>
        <taxon>Dothideomycetes</taxon>
        <taxon>Dothideomycetidae</taxon>
        <taxon>Dothideales</taxon>
        <taxon>Saccotheciaceae</taxon>
        <taxon>Aureobasidium</taxon>
    </lineage>
</organism>
<evidence type="ECO:0000256" key="5">
    <source>
        <dbReference type="ARBA" id="ARBA00023128"/>
    </source>
</evidence>
<sequence length="83" mass="9063">PLLPSIVIPIPGLVSDIWESILKAVPKKKTSHMKKRHRQMAGKGLKDVTSLNKCSGCGRVKRAHYLCPHCVMSMSMLSGLLPG</sequence>
<evidence type="ECO:0000313" key="8">
    <source>
        <dbReference type="EMBL" id="KEQ59864.1"/>
    </source>
</evidence>
<dbReference type="GO" id="GO:0006412">
    <property type="term" value="P:translation"/>
    <property type="evidence" value="ECO:0007669"/>
    <property type="project" value="InterPro"/>
</dbReference>
<dbReference type="InterPro" id="IPR002677">
    <property type="entry name" value="Ribosomal_bL32"/>
</dbReference>
<evidence type="ECO:0000313" key="9">
    <source>
        <dbReference type="Proteomes" id="UP000030672"/>
    </source>
</evidence>
<evidence type="ECO:0000256" key="2">
    <source>
        <dbReference type="ARBA" id="ARBA00008560"/>
    </source>
</evidence>
<reference evidence="8 9" key="1">
    <citation type="journal article" date="2014" name="BMC Genomics">
        <title>Genome sequencing of four Aureobasidium pullulans varieties: biotechnological potential, stress tolerance, and description of new species.</title>
        <authorList>
            <person name="Gostin Ar C."/>
            <person name="Ohm R.A."/>
            <person name="Kogej T."/>
            <person name="Sonjak S."/>
            <person name="Turk M."/>
            <person name="Zajc J."/>
            <person name="Zalar P."/>
            <person name="Grube M."/>
            <person name="Sun H."/>
            <person name="Han J."/>
            <person name="Sharma A."/>
            <person name="Chiniquy J."/>
            <person name="Ngan C.Y."/>
            <person name="Lipzen A."/>
            <person name="Barry K."/>
            <person name="Grigoriev I.V."/>
            <person name="Gunde-Cimerman N."/>
        </authorList>
    </citation>
    <scope>NUCLEOTIDE SEQUENCE [LARGE SCALE GENOMIC DNA]</scope>
    <source>
        <strain evidence="8 9">CBS 110374</strain>
    </source>
</reference>
<name>A0A074VL79_AURM1</name>
<dbReference type="GO" id="GO:0005762">
    <property type="term" value="C:mitochondrial large ribosomal subunit"/>
    <property type="evidence" value="ECO:0007669"/>
    <property type="project" value="TreeGrafter"/>
</dbReference>
<keyword evidence="5" id="KW-0496">Mitochondrion</keyword>
<keyword evidence="6" id="KW-0687">Ribonucleoprotein</keyword>
<dbReference type="RefSeq" id="XP_040876887.1">
    <property type="nucleotide sequence ID" value="XM_041029086.1"/>
</dbReference>
<dbReference type="InterPro" id="IPR011332">
    <property type="entry name" value="Ribosomal_zn-bd"/>
</dbReference>
<evidence type="ECO:0000256" key="3">
    <source>
        <dbReference type="ARBA" id="ARBA00022946"/>
    </source>
</evidence>
<accession>A0A074VL79</accession>
<proteinExistence type="inferred from homology"/>
<dbReference type="GeneID" id="63922459"/>
<feature type="non-terminal residue" evidence="8">
    <location>
        <position position="83"/>
    </location>
</feature>
<evidence type="ECO:0000256" key="4">
    <source>
        <dbReference type="ARBA" id="ARBA00022980"/>
    </source>
</evidence>
<evidence type="ECO:0000256" key="1">
    <source>
        <dbReference type="ARBA" id="ARBA00004173"/>
    </source>
</evidence>
<gene>
    <name evidence="8" type="ORF">M437DRAFT_9435</name>
</gene>
<dbReference type="InterPro" id="IPR051991">
    <property type="entry name" value="Mitoribosomal_protein_bL32"/>
</dbReference>
<keyword evidence="3" id="KW-0809">Transit peptide</keyword>
<dbReference type="Pfam" id="PF01783">
    <property type="entry name" value="Ribosomal_L32p"/>
    <property type="match status" value="1"/>
</dbReference>
<dbReference type="NCBIfam" id="TIGR01031">
    <property type="entry name" value="rpmF_bact"/>
    <property type="match status" value="1"/>
</dbReference>
<dbReference type="AlphaFoldDB" id="A0A074VL79"/>
<evidence type="ECO:0000256" key="7">
    <source>
        <dbReference type="ARBA" id="ARBA00039935"/>
    </source>
</evidence>
<protein>
    <recommendedName>
        <fullName evidence="7">Large ribosomal subunit protein bL32m</fullName>
    </recommendedName>
</protein>
<dbReference type="STRING" id="1043003.A0A074VL79"/>
<dbReference type="GO" id="GO:0003735">
    <property type="term" value="F:structural constituent of ribosome"/>
    <property type="evidence" value="ECO:0007669"/>
    <property type="project" value="InterPro"/>
</dbReference>
<dbReference type="SUPFAM" id="SSF57829">
    <property type="entry name" value="Zn-binding ribosomal proteins"/>
    <property type="match status" value="1"/>
</dbReference>
<comment type="similarity">
    <text evidence="2">Belongs to the bacterial ribosomal protein bL32 family.</text>
</comment>
<comment type="subcellular location">
    <subcellularLocation>
        <location evidence="1">Mitochondrion</location>
    </subcellularLocation>
</comment>
<keyword evidence="4" id="KW-0689">Ribosomal protein</keyword>
<dbReference type="Proteomes" id="UP000030672">
    <property type="component" value="Unassembled WGS sequence"/>
</dbReference>
<keyword evidence="9" id="KW-1185">Reference proteome</keyword>
<dbReference type="PANTHER" id="PTHR21026:SF2">
    <property type="entry name" value="LARGE RIBOSOMAL SUBUNIT PROTEIN BL32M"/>
    <property type="match status" value="1"/>
</dbReference>
<dbReference type="HOGENOM" id="CLU_129084_0_3_1"/>
<dbReference type="PANTHER" id="PTHR21026">
    <property type="entry name" value="39S RIBOSOMAL PROTEIN L32, MITOCHONDRIAL"/>
    <property type="match status" value="1"/>
</dbReference>
<evidence type="ECO:0000256" key="6">
    <source>
        <dbReference type="ARBA" id="ARBA00023274"/>
    </source>
</evidence>
<feature type="non-terminal residue" evidence="8">
    <location>
        <position position="1"/>
    </location>
</feature>